<dbReference type="GeneID" id="38334478"/>
<dbReference type="AlphaFoldDB" id="A0A386JNG0"/>
<name>A0A386JNG0_GLYSO</name>
<keyword evidence="1" id="KW-0472">Membrane</keyword>
<geneLocation type="mitochondrion" evidence="2"/>
<dbReference type="Gramene" id="GeneID_38334478_t1">
    <property type="protein sequence ID" value="YP_009532850.1"/>
    <property type="gene ID" value="GeneID_38334478"/>
</dbReference>
<organism evidence="2">
    <name type="scientific">Glycine soja</name>
    <name type="common">Wild soybean</name>
    <dbReference type="NCBI Taxonomy" id="3848"/>
    <lineage>
        <taxon>Eukaryota</taxon>
        <taxon>Viridiplantae</taxon>
        <taxon>Streptophyta</taxon>
        <taxon>Embryophyta</taxon>
        <taxon>Tracheophyta</taxon>
        <taxon>Spermatophyta</taxon>
        <taxon>Magnoliopsida</taxon>
        <taxon>eudicotyledons</taxon>
        <taxon>Gunneridae</taxon>
        <taxon>Pentapetalae</taxon>
        <taxon>rosids</taxon>
        <taxon>fabids</taxon>
        <taxon>Fabales</taxon>
        <taxon>Fabaceae</taxon>
        <taxon>Papilionoideae</taxon>
        <taxon>50 kb inversion clade</taxon>
        <taxon>NPAAA clade</taxon>
        <taxon>indigoferoid/millettioid clade</taxon>
        <taxon>Phaseoleae</taxon>
        <taxon>Glycine</taxon>
        <taxon>Glycine subgen. Soja</taxon>
    </lineage>
</organism>
<evidence type="ECO:0000256" key="1">
    <source>
        <dbReference type="SAM" id="Phobius"/>
    </source>
</evidence>
<dbReference type="KEGG" id="gsj:38334478"/>
<feature type="transmembrane region" description="Helical" evidence="1">
    <location>
        <begin position="7"/>
        <end position="28"/>
    </location>
</feature>
<sequence>MRLPTEIVIPFLLSPVSAISLFTLTIFLSRLPFETILSACPSVPPLPKLIIMTSFKSSKRLLGSGIPRSSGNSHMSPSIVHPMHRHGTNKLISQTQNTKGKEWSV</sequence>
<keyword evidence="2" id="KW-0496">Mitochondrion</keyword>
<dbReference type="EMBL" id="MF955859">
    <property type="protein sequence ID" value="AYD72998.1"/>
    <property type="molecule type" value="Genomic_DNA"/>
</dbReference>
<dbReference type="RefSeq" id="YP_009532850.1">
    <property type="nucleotide sequence ID" value="NC_039768.1"/>
</dbReference>
<keyword evidence="1" id="KW-1133">Transmembrane helix</keyword>
<gene>
    <name evidence="2" type="primary">orf105</name>
</gene>
<accession>A0A386JNG0</accession>
<reference evidence="2" key="1">
    <citation type="journal article" date="2018" name="Mitochondrial DNA Part B Resour">
        <title>The first complete mitochondrial genome of wild soybean (Glycine soja).</title>
        <authorList>
            <person name="Asaf S."/>
            <person name="Khan A.L."/>
            <person name="Al-Harrasi A."/>
            <person name="Kim T.H."/>
            <person name="Lee I.-J."/>
        </authorList>
    </citation>
    <scope>NUCLEOTIDE SEQUENCE</scope>
</reference>
<keyword evidence="1" id="KW-0812">Transmembrane</keyword>
<evidence type="ECO:0000313" key="2">
    <source>
        <dbReference type="EMBL" id="AYD72998.1"/>
    </source>
</evidence>
<protein>
    <submittedName>
        <fullName evidence="2">Uncharacterized protein</fullName>
    </submittedName>
</protein>
<proteinExistence type="predicted"/>